<keyword evidence="1" id="KW-0472">Membrane</keyword>
<feature type="transmembrane region" description="Helical" evidence="1">
    <location>
        <begin position="61"/>
        <end position="81"/>
    </location>
</feature>
<dbReference type="Pfam" id="PF01066">
    <property type="entry name" value="CDP-OH_P_transf"/>
    <property type="match status" value="1"/>
</dbReference>
<dbReference type="GO" id="GO:0008654">
    <property type="term" value="P:phospholipid biosynthetic process"/>
    <property type="evidence" value="ECO:0007669"/>
    <property type="project" value="InterPro"/>
</dbReference>
<gene>
    <name evidence="2" type="ORF">OSIN01602_LOCUS8183</name>
</gene>
<protein>
    <submittedName>
        <fullName evidence="2">Uncharacterized protein</fullName>
    </submittedName>
</protein>
<dbReference type="Gene3D" id="1.20.120.1760">
    <property type="match status" value="1"/>
</dbReference>
<proteinExistence type="predicted"/>
<dbReference type="GO" id="GO:0016780">
    <property type="term" value="F:phosphotransferase activity, for other substituted phosphate groups"/>
    <property type="evidence" value="ECO:0007669"/>
    <property type="project" value="InterPro"/>
</dbReference>
<organism evidence="2">
    <name type="scientific">Trieres chinensis</name>
    <name type="common">Marine centric diatom</name>
    <name type="synonym">Odontella sinensis</name>
    <dbReference type="NCBI Taxonomy" id="1514140"/>
    <lineage>
        <taxon>Eukaryota</taxon>
        <taxon>Sar</taxon>
        <taxon>Stramenopiles</taxon>
        <taxon>Ochrophyta</taxon>
        <taxon>Bacillariophyta</taxon>
        <taxon>Mediophyceae</taxon>
        <taxon>Biddulphiophycidae</taxon>
        <taxon>Eupodiscales</taxon>
        <taxon>Parodontellaceae</taxon>
        <taxon>Trieres</taxon>
    </lineage>
</organism>
<evidence type="ECO:0000256" key="1">
    <source>
        <dbReference type="SAM" id="Phobius"/>
    </source>
</evidence>
<dbReference type="InterPro" id="IPR000462">
    <property type="entry name" value="CDP-OH_P_trans"/>
</dbReference>
<dbReference type="EMBL" id="HBGO01014489">
    <property type="protein sequence ID" value="CAD9335514.1"/>
    <property type="molecule type" value="Transcribed_RNA"/>
</dbReference>
<name>A0A7S2EGM5_TRICV</name>
<evidence type="ECO:0000313" key="2">
    <source>
        <dbReference type="EMBL" id="CAD9335514.1"/>
    </source>
</evidence>
<reference evidence="2" key="1">
    <citation type="submission" date="2021-01" db="EMBL/GenBank/DDBJ databases">
        <authorList>
            <person name="Corre E."/>
            <person name="Pelletier E."/>
            <person name="Niang G."/>
            <person name="Scheremetjew M."/>
            <person name="Finn R."/>
            <person name="Kale V."/>
            <person name="Holt S."/>
            <person name="Cochrane G."/>
            <person name="Meng A."/>
            <person name="Brown T."/>
            <person name="Cohen L."/>
        </authorList>
    </citation>
    <scope>NUCLEOTIDE SEQUENCE</scope>
    <source>
        <strain evidence="2">Grunow 1884</strain>
    </source>
</reference>
<keyword evidence="1" id="KW-0812">Transmembrane</keyword>
<feature type="transmembrane region" description="Helical" evidence="1">
    <location>
        <begin position="235"/>
        <end position="258"/>
    </location>
</feature>
<keyword evidence="1" id="KW-1133">Transmembrane helix</keyword>
<dbReference type="AlphaFoldDB" id="A0A7S2EGM5"/>
<dbReference type="InterPro" id="IPR043130">
    <property type="entry name" value="CDP-OH_PTrfase_TM_dom"/>
</dbReference>
<feature type="transmembrane region" description="Helical" evidence="1">
    <location>
        <begin position="20"/>
        <end position="40"/>
    </location>
</feature>
<dbReference type="GO" id="GO:0016020">
    <property type="term" value="C:membrane"/>
    <property type="evidence" value="ECO:0007669"/>
    <property type="project" value="InterPro"/>
</dbReference>
<accession>A0A7S2EGM5</accession>
<sequence>MIEPSPVQPIFDLIDAIVELYLATVIKPFLGFHDVAYAALNRNLRALLDAKKPPTWFTANFITYLRTVFVIPCLVTLSLGWCLIPSIIVILVDIGDFLDGVVARYWVSVRKEKKQEAAPIVGKDKPSLVPSWNSEQRNSSYGGFLDAVCDKVFVVPCWIALLSTIPETRFRVAQYIVLWCLILAESASGTVRFRAYFSCQGAPAPNVVGLDFSSSAVKADGVGKAKQSLEMFGTAFFILPGIRYVGLVLLAAAVPLAYESVRRKIKKRVMYVHNPVGAENGLDHAELRFFMQARGLGSRLVVGKMSTAMASTSGKDGVANARAVSAVDDVIVFPPGRVLPKADVAFLDEWGLDFLVCTPQEVPSVIEDVVKAGRCLVIGEDNTARPAGSKDAAKKDD</sequence>